<name>A0ABS5XZK7_9CYAN</name>
<dbReference type="InterPro" id="IPR036322">
    <property type="entry name" value="WD40_repeat_dom_sf"/>
</dbReference>
<accession>A0ABS5XZK7</accession>
<dbReference type="EMBL" id="JADOER010000002">
    <property type="protein sequence ID" value="MBT9310678.1"/>
    <property type="molecule type" value="Genomic_DNA"/>
</dbReference>
<dbReference type="Gene3D" id="3.40.50.300">
    <property type="entry name" value="P-loop containing nucleotide triphosphate hydrolases"/>
    <property type="match status" value="1"/>
</dbReference>
<feature type="repeat" description="WD" evidence="3">
    <location>
        <begin position="1065"/>
        <end position="1097"/>
    </location>
</feature>
<dbReference type="Proteomes" id="UP001196661">
    <property type="component" value="Unassembled WGS sequence"/>
</dbReference>
<keyword evidence="7" id="KW-1185">Reference proteome</keyword>
<feature type="coiled-coil region" evidence="4">
    <location>
        <begin position="928"/>
        <end position="965"/>
    </location>
</feature>
<dbReference type="SUPFAM" id="SSF48452">
    <property type="entry name" value="TPR-like"/>
    <property type="match status" value="1"/>
</dbReference>
<evidence type="ECO:0000256" key="4">
    <source>
        <dbReference type="SAM" id="Coils"/>
    </source>
</evidence>
<keyword evidence="2" id="KW-0677">Repeat</keyword>
<evidence type="ECO:0000259" key="5">
    <source>
        <dbReference type="Pfam" id="PF20703"/>
    </source>
</evidence>
<keyword evidence="4" id="KW-0175">Coiled coil</keyword>
<dbReference type="PROSITE" id="PS50294">
    <property type="entry name" value="WD_REPEATS_REGION"/>
    <property type="match status" value="5"/>
</dbReference>
<keyword evidence="1 3" id="KW-0853">WD repeat</keyword>
<feature type="repeat" description="WD" evidence="3">
    <location>
        <begin position="1188"/>
        <end position="1220"/>
    </location>
</feature>
<evidence type="ECO:0000256" key="2">
    <source>
        <dbReference type="ARBA" id="ARBA00022737"/>
    </source>
</evidence>
<evidence type="ECO:0000256" key="1">
    <source>
        <dbReference type="ARBA" id="ARBA00022574"/>
    </source>
</evidence>
<dbReference type="Pfam" id="PF00400">
    <property type="entry name" value="WD40"/>
    <property type="match status" value="5"/>
</dbReference>
<dbReference type="InterPro" id="IPR011990">
    <property type="entry name" value="TPR-like_helical_dom_sf"/>
</dbReference>
<dbReference type="Pfam" id="PF20703">
    <property type="entry name" value="nSTAND1"/>
    <property type="match status" value="1"/>
</dbReference>
<feature type="repeat" description="WD" evidence="3">
    <location>
        <begin position="1229"/>
        <end position="1267"/>
    </location>
</feature>
<evidence type="ECO:0000256" key="3">
    <source>
        <dbReference type="PROSITE-ProRule" id="PRU00221"/>
    </source>
</evidence>
<dbReference type="PROSITE" id="PS50082">
    <property type="entry name" value="WD_REPEATS_2"/>
    <property type="match status" value="5"/>
</dbReference>
<dbReference type="SMART" id="SM00320">
    <property type="entry name" value="WD40"/>
    <property type="match status" value="5"/>
</dbReference>
<evidence type="ECO:0000313" key="6">
    <source>
        <dbReference type="EMBL" id="MBT9310678.1"/>
    </source>
</evidence>
<dbReference type="RefSeq" id="WP_326520902.1">
    <property type="nucleotide sequence ID" value="NZ_JADOER010000002.1"/>
</dbReference>
<dbReference type="PANTHER" id="PTHR22847">
    <property type="entry name" value="WD40 REPEAT PROTEIN"/>
    <property type="match status" value="1"/>
</dbReference>
<dbReference type="Gene3D" id="2.130.10.10">
    <property type="entry name" value="YVTN repeat-like/Quinoprotein amine dehydrogenase"/>
    <property type="match status" value="1"/>
</dbReference>
<feature type="repeat" description="WD" evidence="3">
    <location>
        <begin position="1106"/>
        <end position="1138"/>
    </location>
</feature>
<proteinExistence type="predicted"/>
<protein>
    <recommendedName>
        <fullName evidence="5">Novel STAND NTPase 1 domain-containing protein</fullName>
    </recommendedName>
</protein>
<gene>
    <name evidence="6" type="ORF">IXB28_00535</name>
</gene>
<dbReference type="Gene3D" id="1.25.40.10">
    <property type="entry name" value="Tetratricopeptide repeat domain"/>
    <property type="match status" value="1"/>
</dbReference>
<dbReference type="CDD" id="cd00200">
    <property type="entry name" value="WD40"/>
    <property type="match status" value="1"/>
</dbReference>
<dbReference type="InterPro" id="IPR020472">
    <property type="entry name" value="WD40_PAC1"/>
</dbReference>
<feature type="domain" description="Novel STAND NTPase 1" evidence="5">
    <location>
        <begin position="544"/>
        <end position="958"/>
    </location>
</feature>
<sequence length="1267" mass="142749">MPETPLHQNQEALDELCRLMRFSQGEFALILAVCNSTNHRQILVNQLRQQCPIGFDEITLAPTASTLFTTVNAYLRTTAASPDALMVYGLSAVADPEHLLTATNQIREEFREFEFPLILWLTDDDQKHLIRTAPDFYTWANPITFDTPPAFFLSFIDELIENVWQRVTQSQENRFLTTQDLGLTANSANYRELETSLAALSGKNIQLSPVQAADLEFVKGRIADNNSSVAREHYDYSLDLWKALVTGKDDDPAHQEKMGHVQFYMGLWWRNYAERYRPDFDLAFNNAREYFSAAIETLEGMGELGARDPAPSACGISTDQGPSQGEDNTHQTLARGQILAARYQNYLAESLHRLEAWDELELVATKAKRLHQQLQHPFRVARAEGFLAEVALAKADWPGAQRHAEQALTLIQPANPSPTQPDKAEFYRWVNSFHRSWYLFSLGKAQCEQGHLDAAVPTLEEARTITQPDYDPQLYSLILAKLQQCYFQQGLYLPAFETRRQRDAIDSRFNYRAFVGAGRLQPKQQIANPALPTETQDKDVIVASGRKQDVHTLVQRLGQDEYVLTIVYGPSGVGKSSLIEAGLVPALEQERIDTRRVVPVYLRRYRNWVEDLVQQLDDLEAGVSAYRSDVFSYPPEVLDTQADSAAPEQEILPAKVLRRLKHHTHKNQVLVLVFDQFEEFFFEFERTAERREFYDFLANCLGTPYVKVVLSLREDYIHYLLECDRLTKLDIVDNNILDKKWLYYVGNFKPDETKVIFNDLTDPTPYTPEQDLVDKVVDDLAAGAGEVRPIELQIVGAQLQAEGITTPEVYYNWGDPQQPTKELLVQKYLTDIVDECGPQEHQDLANMLLYLLTDEKGTRPLKTESDLADDLKTMTNRGLDRDLLSLILKILTESGLVMEVPEAPEERYQLVHDYLAAFIRSLQQPLLVRIEEEQKKRETAEQRQIEEQKKRLKAEQRQRKQAQLAAAGLAVITLVAVGAASVAGIQQRKAVKGERKAVNAALLADRLTMQAYLSANLEKDAVFQAVLTGQAFEAARSDYLEKDTRFRISSNMREAIYDVKERERLIGHSSRVSSVAFSPDGETLASASEDNTVKLWSKDGEELNTLKGHSSRVLSVAFSPDGETLASASEDNTVKLWSKDGEELNTLKGHSSRVWSVAFSPDGETLASASSDNTVKLWSKDGEELNTLKGHSSSVRSVAFSPDGETLASASSDNTVKLWSKDGEELNTLKGHSSRVWSVAFSPDGETLASASEDNTVKLWSKDGEEL</sequence>
<dbReference type="InterPro" id="IPR015943">
    <property type="entry name" value="WD40/YVTN_repeat-like_dom_sf"/>
</dbReference>
<feature type="non-terminal residue" evidence="6">
    <location>
        <position position="1267"/>
    </location>
</feature>
<reference evidence="6 7" key="1">
    <citation type="journal article" date="2021" name="Mar. Drugs">
        <title>Genome Reduction and Secondary Metabolism of the Marine Sponge-Associated Cyanobacterium Leptothoe.</title>
        <authorList>
            <person name="Konstantinou D."/>
            <person name="Popin R.V."/>
            <person name="Fewer D.P."/>
            <person name="Sivonen K."/>
            <person name="Gkelis S."/>
        </authorList>
    </citation>
    <scope>NUCLEOTIDE SEQUENCE [LARGE SCALE GENOMIC DNA]</scope>
    <source>
        <strain evidence="6 7">TAU-MAC 1615</strain>
    </source>
</reference>
<dbReference type="PRINTS" id="PR00320">
    <property type="entry name" value="GPROTEINBRPT"/>
</dbReference>
<evidence type="ECO:0000313" key="7">
    <source>
        <dbReference type="Proteomes" id="UP001196661"/>
    </source>
</evidence>
<organism evidence="6 7">
    <name type="scientific">Leptothoe kymatousa TAU-MAC 1615</name>
    <dbReference type="NCBI Taxonomy" id="2364775"/>
    <lineage>
        <taxon>Bacteria</taxon>
        <taxon>Bacillati</taxon>
        <taxon>Cyanobacteriota</taxon>
        <taxon>Cyanophyceae</taxon>
        <taxon>Nodosilineales</taxon>
        <taxon>Cymatolegaceae</taxon>
        <taxon>Leptothoe</taxon>
        <taxon>Leptothoe kymatousa</taxon>
    </lineage>
</organism>
<dbReference type="InterPro" id="IPR049052">
    <property type="entry name" value="nSTAND1"/>
</dbReference>
<dbReference type="SUPFAM" id="SSF50978">
    <property type="entry name" value="WD40 repeat-like"/>
    <property type="match status" value="1"/>
</dbReference>
<dbReference type="PANTHER" id="PTHR22847:SF637">
    <property type="entry name" value="WD REPEAT DOMAIN 5B"/>
    <property type="match status" value="1"/>
</dbReference>
<comment type="caution">
    <text evidence="6">The sequence shown here is derived from an EMBL/GenBank/DDBJ whole genome shotgun (WGS) entry which is preliminary data.</text>
</comment>
<dbReference type="InterPro" id="IPR027417">
    <property type="entry name" value="P-loop_NTPase"/>
</dbReference>
<dbReference type="SUPFAM" id="SSF52540">
    <property type="entry name" value="P-loop containing nucleoside triphosphate hydrolases"/>
    <property type="match status" value="1"/>
</dbReference>
<dbReference type="InterPro" id="IPR001680">
    <property type="entry name" value="WD40_rpt"/>
</dbReference>
<feature type="repeat" description="WD" evidence="3">
    <location>
        <begin position="1147"/>
        <end position="1179"/>
    </location>
</feature>